<evidence type="ECO:0000313" key="1">
    <source>
        <dbReference type="EMBL" id="MPL81297.1"/>
    </source>
</evidence>
<dbReference type="EMBL" id="VSSQ01000148">
    <property type="protein sequence ID" value="MPL81297.1"/>
    <property type="molecule type" value="Genomic_DNA"/>
</dbReference>
<proteinExistence type="predicted"/>
<sequence>MILFFEPDCNACKESISFAENSAIIKKFQERYISLAIYTGNDSYYLERGGSLFSKKWRVGSDLNSMITRERLYDRRASPSVYLLDKEKRVLLKDGDIATAEKIIEKIN</sequence>
<evidence type="ECO:0008006" key="2">
    <source>
        <dbReference type="Google" id="ProtNLM"/>
    </source>
</evidence>
<dbReference type="Gene3D" id="3.40.30.10">
    <property type="entry name" value="Glutaredoxin"/>
    <property type="match status" value="1"/>
</dbReference>
<name>A0A644UQJ1_9ZZZZ</name>
<comment type="caution">
    <text evidence="1">The sequence shown here is derived from an EMBL/GenBank/DDBJ whole genome shotgun (WGS) entry which is preliminary data.</text>
</comment>
<reference evidence="1" key="1">
    <citation type="submission" date="2019-08" db="EMBL/GenBank/DDBJ databases">
        <authorList>
            <person name="Kucharzyk K."/>
            <person name="Murdoch R.W."/>
            <person name="Higgins S."/>
            <person name="Loffler F."/>
        </authorList>
    </citation>
    <scope>NUCLEOTIDE SEQUENCE</scope>
</reference>
<dbReference type="AlphaFoldDB" id="A0A644UQJ1"/>
<accession>A0A644UQJ1</accession>
<organism evidence="1">
    <name type="scientific">bioreactor metagenome</name>
    <dbReference type="NCBI Taxonomy" id="1076179"/>
    <lineage>
        <taxon>unclassified sequences</taxon>
        <taxon>metagenomes</taxon>
        <taxon>ecological metagenomes</taxon>
    </lineage>
</organism>
<gene>
    <name evidence="1" type="ORF">SDC9_27212</name>
</gene>
<protein>
    <recommendedName>
        <fullName evidence="2">Thioredoxin-like fold domain-containing protein</fullName>
    </recommendedName>
</protein>